<feature type="compositionally biased region" description="Low complexity" evidence="23">
    <location>
        <begin position="1686"/>
        <end position="1712"/>
    </location>
</feature>
<feature type="region of interest" description="Disordered" evidence="23">
    <location>
        <begin position="1577"/>
        <end position="2024"/>
    </location>
</feature>
<feature type="compositionally biased region" description="Basic and acidic residues" evidence="23">
    <location>
        <begin position="2552"/>
        <end position="2565"/>
    </location>
</feature>
<dbReference type="PANTHER" id="PTHR45797">
    <property type="entry name" value="RAD54-LIKE"/>
    <property type="match status" value="1"/>
</dbReference>
<feature type="domain" description="Aminoacyl-transfer RNA synthetases class-II family profile" evidence="24">
    <location>
        <begin position="3323"/>
        <end position="3638"/>
    </location>
</feature>
<feature type="compositionally biased region" description="Basic and acidic residues" evidence="23">
    <location>
        <begin position="177"/>
        <end position="199"/>
    </location>
</feature>
<feature type="compositionally biased region" description="Basic and acidic residues" evidence="23">
    <location>
        <begin position="67"/>
        <end position="87"/>
    </location>
</feature>
<dbReference type="InterPro" id="IPR000738">
    <property type="entry name" value="WHEP-TRS_dom"/>
</dbReference>
<feature type="compositionally biased region" description="Acidic residues" evidence="23">
    <location>
        <begin position="54"/>
        <end position="66"/>
    </location>
</feature>
<feature type="compositionally biased region" description="Polar residues" evidence="23">
    <location>
        <begin position="2570"/>
        <end position="2595"/>
    </location>
</feature>
<feature type="compositionally biased region" description="Polar residues" evidence="23">
    <location>
        <begin position="699"/>
        <end position="719"/>
    </location>
</feature>
<evidence type="ECO:0000256" key="20">
    <source>
        <dbReference type="ARBA" id="ARBA00048436"/>
    </source>
</evidence>
<feature type="region of interest" description="Disordered" evidence="23">
    <location>
        <begin position="2611"/>
        <end position="2663"/>
    </location>
</feature>
<feature type="region of interest" description="Disordered" evidence="23">
    <location>
        <begin position="699"/>
        <end position="840"/>
    </location>
</feature>
<dbReference type="Gene3D" id="3.30.40.230">
    <property type="match status" value="1"/>
</dbReference>
<keyword evidence="9" id="KW-0436">Ligase</keyword>
<evidence type="ECO:0000256" key="8">
    <source>
        <dbReference type="ARBA" id="ARBA00022490"/>
    </source>
</evidence>
<dbReference type="Pfam" id="PF00458">
    <property type="entry name" value="WHEP-TRS"/>
    <property type="match status" value="1"/>
</dbReference>
<feature type="region of interest" description="Disordered" evidence="23">
    <location>
        <begin position="285"/>
        <end position="338"/>
    </location>
</feature>
<evidence type="ECO:0000256" key="11">
    <source>
        <dbReference type="ARBA" id="ARBA00022741"/>
    </source>
</evidence>
<dbReference type="Gene3D" id="3.30.930.10">
    <property type="entry name" value="Bira Bifunctional Protein, Domain 2"/>
    <property type="match status" value="1"/>
</dbReference>
<feature type="compositionally biased region" description="Low complexity" evidence="23">
    <location>
        <begin position="1347"/>
        <end position="1382"/>
    </location>
</feature>
<dbReference type="SMART" id="SM00991">
    <property type="entry name" value="WHEP-TRS"/>
    <property type="match status" value="1"/>
</dbReference>
<feature type="compositionally biased region" description="Polar residues" evidence="23">
    <location>
        <begin position="1577"/>
        <end position="1678"/>
    </location>
</feature>
<dbReference type="FunFam" id="3.30.720.200:FF:000001">
    <property type="entry name" value="Glycine--tRNA ligase 2"/>
    <property type="match status" value="1"/>
</dbReference>
<keyword evidence="13" id="KW-0347">Helicase</keyword>
<evidence type="ECO:0000256" key="13">
    <source>
        <dbReference type="ARBA" id="ARBA00022806"/>
    </source>
</evidence>
<feature type="compositionally biased region" description="Polar residues" evidence="23">
    <location>
        <begin position="31"/>
        <end position="52"/>
    </location>
</feature>
<feature type="region of interest" description="Disordered" evidence="23">
    <location>
        <begin position="615"/>
        <end position="638"/>
    </location>
</feature>
<accession>A0A834KL97</accession>
<dbReference type="PANTHER" id="PTHR45797:SF1">
    <property type="entry name" value="HELICASE ARIP4"/>
    <property type="match status" value="1"/>
</dbReference>
<evidence type="ECO:0000256" key="16">
    <source>
        <dbReference type="ARBA" id="ARBA00023125"/>
    </source>
</evidence>
<evidence type="ECO:0000256" key="23">
    <source>
        <dbReference type="SAM" id="MobiDB-lite"/>
    </source>
</evidence>
<dbReference type="GO" id="GO:0005524">
    <property type="term" value="F:ATP binding"/>
    <property type="evidence" value="ECO:0007669"/>
    <property type="project" value="UniProtKB-KW"/>
</dbReference>
<dbReference type="InterPro" id="IPR014001">
    <property type="entry name" value="Helicase_ATP-bd"/>
</dbReference>
<feature type="compositionally biased region" description="Low complexity" evidence="23">
    <location>
        <begin position="1745"/>
        <end position="1784"/>
    </location>
</feature>
<evidence type="ECO:0000313" key="28">
    <source>
        <dbReference type="Proteomes" id="UP000600918"/>
    </source>
</evidence>
<evidence type="ECO:0000259" key="25">
    <source>
        <dbReference type="PROSITE" id="PS51185"/>
    </source>
</evidence>
<keyword evidence="16" id="KW-0238">DNA-binding</keyword>
<dbReference type="PROSITE" id="PS00762">
    <property type="entry name" value="WHEP_TRS_1"/>
    <property type="match status" value="1"/>
</dbReference>
<feature type="compositionally biased region" description="Polar residues" evidence="23">
    <location>
        <begin position="1289"/>
        <end position="1316"/>
    </location>
</feature>
<evidence type="ECO:0000256" key="14">
    <source>
        <dbReference type="ARBA" id="ARBA00022840"/>
    </source>
</evidence>
<comment type="subunit">
    <text evidence="5">Homodimer.</text>
</comment>
<dbReference type="EC" id="6.1.1.14" evidence="6"/>
<comment type="catalytic activity">
    <reaction evidence="21">
        <text>tRNA(Gly) + glycine + ATP = glycyl-tRNA(Gly) + AMP + diphosphate</text>
        <dbReference type="Rhea" id="RHEA:16013"/>
        <dbReference type="Rhea" id="RHEA-COMP:9664"/>
        <dbReference type="Rhea" id="RHEA-COMP:9683"/>
        <dbReference type="ChEBI" id="CHEBI:30616"/>
        <dbReference type="ChEBI" id="CHEBI:33019"/>
        <dbReference type="ChEBI" id="CHEBI:57305"/>
        <dbReference type="ChEBI" id="CHEBI:78442"/>
        <dbReference type="ChEBI" id="CHEBI:78522"/>
        <dbReference type="ChEBI" id="CHEBI:456215"/>
        <dbReference type="EC" id="6.1.1.14"/>
    </reaction>
    <physiologicalReaction direction="left-to-right" evidence="21">
        <dbReference type="Rhea" id="RHEA:16014"/>
    </physiologicalReaction>
</comment>
<feature type="compositionally biased region" description="Low complexity" evidence="23">
    <location>
        <begin position="285"/>
        <end position="306"/>
    </location>
</feature>
<proteinExistence type="inferred from homology"/>
<dbReference type="InterPro" id="IPR049730">
    <property type="entry name" value="SNF2/RAD54-like_C"/>
</dbReference>
<keyword evidence="14" id="KW-0067">ATP-binding</keyword>
<feature type="compositionally biased region" description="Basic and acidic residues" evidence="23">
    <location>
        <begin position="2620"/>
        <end position="2644"/>
    </location>
</feature>
<feature type="compositionally biased region" description="Polar residues" evidence="23">
    <location>
        <begin position="1713"/>
        <end position="1744"/>
    </location>
</feature>
<feature type="region of interest" description="Disordered" evidence="23">
    <location>
        <begin position="2466"/>
        <end position="2504"/>
    </location>
</feature>
<dbReference type="InterPro" id="IPR006195">
    <property type="entry name" value="aa-tRNA-synth_II"/>
</dbReference>
<dbReference type="CDD" id="cd00858">
    <property type="entry name" value="GlyRS_anticodon"/>
    <property type="match status" value="1"/>
</dbReference>
<keyword evidence="18" id="KW-0539">Nucleus</keyword>
<dbReference type="Gene3D" id="3.40.50.300">
    <property type="entry name" value="P-loop containing nucleotide triphosphate hydrolases"/>
    <property type="match status" value="2"/>
</dbReference>
<keyword evidence="10" id="KW-0808">Transferase</keyword>
<feature type="compositionally biased region" description="Polar residues" evidence="23">
    <location>
        <begin position="2703"/>
        <end position="2716"/>
    </location>
</feature>
<comment type="similarity">
    <text evidence="3">Belongs to the SNF2/RAD54 helicase family.</text>
</comment>
<feature type="domain" description="Helicase C-terminal" evidence="26">
    <location>
        <begin position="2052"/>
        <end position="2214"/>
    </location>
</feature>
<dbReference type="InterPro" id="IPR001650">
    <property type="entry name" value="Helicase_C-like"/>
</dbReference>
<dbReference type="FunFam" id="3.30.930.10:FF:000010">
    <property type="entry name" value="Glycyl-tRNA synthetase 1"/>
    <property type="match status" value="1"/>
</dbReference>
<reference evidence="27" key="1">
    <citation type="journal article" date="2020" name="G3 (Bethesda)">
        <title>High-Quality Assemblies for Three Invasive Social Wasps from the &lt;i&gt;Vespula&lt;/i&gt; Genus.</title>
        <authorList>
            <person name="Harrop T.W.R."/>
            <person name="Guhlin J."/>
            <person name="McLaughlin G.M."/>
            <person name="Permina E."/>
            <person name="Stockwell P."/>
            <person name="Gilligan J."/>
            <person name="Le Lec M.F."/>
            <person name="Gruber M.A.M."/>
            <person name="Quinn O."/>
            <person name="Lovegrove M."/>
            <person name="Duncan E.J."/>
            <person name="Remnant E.J."/>
            <person name="Van Eeckhoven J."/>
            <person name="Graham B."/>
            <person name="Knapp R.A."/>
            <person name="Langford K.W."/>
            <person name="Kronenberg Z."/>
            <person name="Press M.O."/>
            <person name="Eacker S.M."/>
            <person name="Wilson-Rankin E.E."/>
            <person name="Purcell J."/>
            <person name="Lester P.J."/>
            <person name="Dearden P.K."/>
        </authorList>
    </citation>
    <scope>NUCLEOTIDE SEQUENCE</scope>
    <source>
        <strain evidence="27">Volc-1</strain>
    </source>
</reference>
<dbReference type="Pfam" id="PF00271">
    <property type="entry name" value="Helicase_C"/>
    <property type="match status" value="1"/>
</dbReference>
<feature type="region of interest" description="Disordered" evidence="23">
    <location>
        <begin position="424"/>
        <end position="484"/>
    </location>
</feature>
<feature type="compositionally biased region" description="Polar residues" evidence="23">
    <location>
        <begin position="1434"/>
        <end position="1447"/>
    </location>
</feature>
<dbReference type="NCBIfam" id="TIGR00389">
    <property type="entry name" value="glyS_dimeric"/>
    <property type="match status" value="1"/>
</dbReference>
<dbReference type="NCBIfam" id="NF003211">
    <property type="entry name" value="PRK04173.1"/>
    <property type="match status" value="1"/>
</dbReference>
<dbReference type="GO" id="GO:0016887">
    <property type="term" value="F:ATP hydrolysis activity"/>
    <property type="evidence" value="ECO:0007669"/>
    <property type="project" value="InterPro"/>
</dbReference>
<comment type="similarity">
    <text evidence="4">Belongs to the class-II aminoacyl-tRNA synthetase family.</text>
</comment>
<feature type="region of interest" description="Disordered" evidence="23">
    <location>
        <begin position="1239"/>
        <end position="1447"/>
    </location>
</feature>
<dbReference type="InterPro" id="IPR044574">
    <property type="entry name" value="ARIP4-like"/>
</dbReference>
<evidence type="ECO:0000259" key="26">
    <source>
        <dbReference type="PROSITE" id="PS51194"/>
    </source>
</evidence>
<feature type="compositionally biased region" description="Polar residues" evidence="23">
    <location>
        <begin position="1794"/>
        <end position="1832"/>
    </location>
</feature>
<evidence type="ECO:0000256" key="19">
    <source>
        <dbReference type="ARBA" id="ARBA00030057"/>
    </source>
</evidence>
<dbReference type="SMART" id="SM00487">
    <property type="entry name" value="DEXDc"/>
    <property type="match status" value="1"/>
</dbReference>
<dbReference type="SUPFAM" id="SSF55681">
    <property type="entry name" value="Class II aaRS and biotin synthetases"/>
    <property type="match status" value="1"/>
</dbReference>
<sequence length="3762" mass="420881">MSNSLDSFLTRIGDVTIERVTPRGGPKSNEAAVQNEPSTNTNMNNAEPQTANEESSEESSGESSDGEQEKKHGALHSEEIEEIRSEGSGDDMDLDETIDSQIGVRVDSERQSHCPPEEDDEEPVNILDTLPLEGAPIEGQEVSEADLLGKPISKDTDDESIDNEKTGSHSGAEDGADGNKRHGDSEHSENVKKKQKKDDGTEESTSECETKAEKKLANMRRNIREVMDETQLDEATLSAQRQEMERLRRVQEQQRIIREVQRQMTINRQNNKTQTRVISLLQGKQNQTGTTISQSSSSSLSSSSTQVRLPNTVLLKVNSSSGTGSQTTSNVQSGQIQRKSIEGTRWQKGRGVYQNAQTSISRVPNRSVGPTMLQQRIRMMTPSVSISPVVPKKEPIDRPEYYSDSDVSDIEAEEALREKHMHLARKMSSGPKSQKVAKGKDVVTISSSSESSDDDCIVLSDPSGEEETDNEDDPSNSGMHTNDRYNIPDEHGRVLINVGHPETEPDVFLAPQVARIIKPHQIGGIRFLYDNIVESIERYKTSSGFGCILAHSMGLGKTLQVASFCDIFFRCTTAKTVLCIMPINTLQNWLAEFNMWLPYEDPTSMEKNKITNIKSESEMESKSEIKEECGSQSDMSNISRPISTESAHRYGQENVPQSLNIMPENPYTHQGYENHMMSSYVQDSMLNKTMPDHHARINQNYPGDITQSSMYNTNPNSMPNFDPMKPELNCHTMQGRPNIPPPNIPPLNIPPPNLPPSNLPPPNLPPPNLPPPNLPPPNLPPPNLPPPNLPPPNLPPPNLPPPNLPPPNLPPPNLPPPNLPPPNLPPPNLPPPKFGMENQNSNMYTTMENQSQGTMYSDMENRTPGPMYPNNHQSGPIYSNYNNPPSTFPNYNQPRQDLDHEPKKENILHQNTEVNVKREPEETIKKEEGITKEEIEDKKNIEKVKTTYMVDAPIGMELRPRHFRLHILNDSHKTMTARAKVIQEWQTGGGVLLIGYELYRQLSMKKPNKAKRKRGQPFKDTVDVEEEDKNKGLLDEMHSALVSPGPDLVICDEGHRIKNSHASISMALKQMRTKRRIVLTGYPLQNNLLEYWCMVDFVRPNYLGTKSEFCNMFERPIQNGQCIDSTPQDIRLMRYRAHVLHALLEGFVQRRSHSVLQVSLPRKEEYILLVRMTPHQRKLYDTFMNQVVKTRAVPNPLKAFAVCCKIWNHPDILYYFLRKRQANEEDDLDLEETIGEKLIPGGKRSKARQSKGESKKGKKTNSTIKSKPAASVQPNPSSSNVDSTEGDSTHSNTKQNNYSNYSMPTNNSGYSNSISQAPYPGYQNYRSNDQNTYYRNDNNHGEYNEFYNNQGQQRYGNQPFPTYTQNTNYNSTQGYNNQSQNYIPPNDQSVNHPQRYPSGPPNSDFRPDQNQGNNYETSGIYPRQPYTYPDQGRNYGTSVNQGPNNYSQVPNQTSAFQAQLPNQSNNIPVPEYSPYAPQNQTQNYGNAAGQTNPMYTRNDNQPLQTSALGYTPNQANQNAGPPPQTTGYLSNQQGQNPPPNQSRGFSPNQQNQNLGLQNSSHAYGNQQTQAMPLQNQQHGYPTQVNPNSAPQTPLNFNQQTSNSIPQNQSHGYMTNQQNQAPISQNQMRGYPPASNQINVPQNATYPQSQTAPNSNISNQVHAYSSDQQGPNASTSNSMHGYPHLVPSSTPQNSSSTYPPPQQSQQSAAPPNQNHGYTTNHQGSTPQNSTHRYNTAQQGQISQPTNQALSYSQNQQSQNSNLNQNDQLYPRNDNQQQSQNYTSTSAPHEFPNDRQGGTTSANSTTNYPSNQTQTQNPILSTYPSDGSHQSQVGQIKGPDDPYWQRDYSGQPFRTDQCNDTYYRDPNVNRFQNNYFPSQSYSNQSYDYAGNHNTDVNSRSDDPKTSQASMGPHIQNAGACDKGNKDMPPNIIPNQSMHQSNLSNKSNYNTEANCPNSTTPGPRSVQGLGPSHSPRLSQADLSKEEEKEKEELLEKDKDDKSDDEILTKDEEKECKSSPGGREDPGIPYDWATELMKGYVPGLIDASAKMTLFFCILEEAIRLGDRVLAFSQSLFTLNLIEDFLARNSLKYPDGQTDAWIKNVNYYRLDGSTSALEREKLINEFNNNPKIHLFLVSTRAGSLGINLVGANRAIVFDASWNPCHDTQAVCRVYRYGQQKPCFVYRLVTDNCLERKIYDRQISKQGMADRVVDQCNPDAHLSLKDATTLSWDWEEDSQVQDFSQTKDSYSDEVMHRVLECHSSLLTKQPFHHESLLVDRKDKKLSQAEKRLARRGYELEKMAANCSRPSYNYVPGNTATRAGGLQIRAIRGGDTGTTSKPVASVRPMQQRGAESLGSRSVTGSRWIPAEVWQRQGMSAQEMTLPLDVVIPTNSPDKGSIVLKAGQRVMVLKSPKGIYMQLESGKIIAIRTALKLNQQKREEEPKKGLSSMVQRNSKPEVSFPLRNNSAISIIPKSSTGNQTSGRPINKSGSGPGYKPFADKEISKRPKPVATAAAKPYLNQVNLTNQVSLSRLPKVKQEPVDHSTLGENSNSSDGQVRTEQRVEEVRLEDVVAEVSSNTDYSPATHNRISNSDTDPTVQKSAEEGTQVYIPDNVTSAQSVQTQHDQSESELSTKVDKQCSQPEEKESTKVDAITSFNNPFSNQNEKRDTATTNDDIIIEEQPHPAPSTSVPLQPLLTPQPVSSAMRVPSTSSLQRSTDTSKNVIETSSMSVTSVCTGTNTTTTPKIIEPCVREAAVQGDPANLPQGYPYAQYPRYYDYADPRSRSLPSPYGTYFPGVPAHTTNPRLPVDTKSQSDAAKPMEDRTMMNVPTVYSQVSSTTAKTLGNTTESKTTETTVTTTVATVLSRDETHIPTAFSHPTSTRYPGPYPPGPYDPYTQHYPPAPGSTAAYPPGGAPGYPAYGGPTYNTEYARMYSAFHGPPPPADPYMHRGYAPPSSHPPNYYPPFPHPPPPYPNYSFLSPYPNPNMPSEPQPPAHTVTIKGTFLFVASEALEPHGLSTYRCVILVRMRLLLYSLQIASKVAKRQKYTRVCYNKQPIRNFTFTGRLTDFSNWGSKKKHRKVKLHIAPDMTDPKVEEVLAPLRASVKEQGDLVRKLKADGAPELDVKKAVAELKLRKKLLEDKEMSLVSDIITFDRSRMEDLLKRRFYLDQSFAIYGGVTGQFDFGPMGCAMKTNLINAWRNFFVLEEQMLEVDCSILTPEPVLKASGHVERFADLMVKDVKTGECFRLDHLIKAHLEKVASDKKTNENTRAECKDIIIKLDGMTKNEMAEIMNKYNMKSPISNNDLTEPIEFNLMFGTQIGPSGLVKGYLRPETAQGIFVNFKRLFAFNQEKLPFAAAQIGNAFRNEISPRSGLIRVREFTMAEIEHFCDPTDKRHPKFETVKDISMLLYSACNQMDGKSAQSITIGEAVSTGLVANETLGYFMARIYLFLLKVGIDEKRLRFRQHMGNEMAHYACDCWDAECLTSYGWIECVGCADRSAYDLTQHTKATGVKLVAEKKLPSPKTVDVCEVVPNKVLIGKTFKKDSKIVQDTLANLEINDIENLEKDINDKGESELKLSNDSSVKIIRDMIEVKRYQKTVHVEEIVPSVIEPSFGIGRIMYALFEHNFRAREEDEKRTYFSLPPIIAPLKCSVLPLSGHDDFVPFVKELSQNLTKADVSHKVDDSSGSIGRRYARTDEIAIPFGITIDFDTLKEPHSATLRERDSTGQVRIMLAELPNIIRDLSYGKITWAEVEAKYPKFEQQESTTS</sequence>
<dbReference type="InterPro" id="IPR009068">
    <property type="entry name" value="uS15_NS1_RNA-bd_sf"/>
</dbReference>
<dbReference type="GO" id="GO:0016740">
    <property type="term" value="F:transferase activity"/>
    <property type="evidence" value="ECO:0007669"/>
    <property type="project" value="UniProtKB-KW"/>
</dbReference>
<feature type="compositionally biased region" description="Polar residues" evidence="23">
    <location>
        <begin position="1272"/>
        <end position="1283"/>
    </location>
</feature>
<dbReference type="SUPFAM" id="SSF47060">
    <property type="entry name" value="S15/NS1 RNA-binding domain"/>
    <property type="match status" value="1"/>
</dbReference>
<dbReference type="InterPro" id="IPR027417">
    <property type="entry name" value="P-loop_NTPase"/>
</dbReference>
<comment type="subcellular location">
    <subcellularLocation>
        <location evidence="2">Cytoplasm</location>
    </subcellularLocation>
    <subcellularLocation>
        <location evidence="1">Nucleus</location>
    </subcellularLocation>
</comment>
<dbReference type="SUPFAM" id="SSF52540">
    <property type="entry name" value="P-loop containing nucleoside triphosphate hydrolases"/>
    <property type="match status" value="3"/>
</dbReference>
<dbReference type="GO" id="GO:0003677">
    <property type="term" value="F:DNA binding"/>
    <property type="evidence" value="ECO:0007669"/>
    <property type="project" value="UniProtKB-KW"/>
</dbReference>
<evidence type="ECO:0000256" key="5">
    <source>
        <dbReference type="ARBA" id="ARBA00011738"/>
    </source>
</evidence>
<feature type="compositionally biased region" description="Acidic residues" evidence="23">
    <location>
        <begin position="88"/>
        <end position="98"/>
    </location>
</feature>
<evidence type="ECO:0000256" key="4">
    <source>
        <dbReference type="ARBA" id="ARBA00008226"/>
    </source>
</evidence>
<feature type="compositionally biased region" description="Polar residues" evidence="23">
    <location>
        <begin position="1408"/>
        <end position="1417"/>
    </location>
</feature>
<dbReference type="InterPro" id="IPR033731">
    <property type="entry name" value="GlyRS-like_core"/>
</dbReference>
<dbReference type="SUPFAM" id="SSF52954">
    <property type="entry name" value="Class II aaRS ABD-related"/>
    <property type="match status" value="1"/>
</dbReference>
<feature type="compositionally biased region" description="Low complexity" evidence="23">
    <location>
        <begin position="317"/>
        <end position="335"/>
    </location>
</feature>
<dbReference type="Gene3D" id="1.20.120.850">
    <property type="entry name" value="SWI2/SNF2 ATPases, N-terminal domain"/>
    <property type="match status" value="1"/>
</dbReference>
<feature type="compositionally biased region" description="Polar residues" evidence="23">
    <location>
        <begin position="1324"/>
        <end position="1336"/>
    </location>
</feature>
<dbReference type="GO" id="GO:0005737">
    <property type="term" value="C:cytoplasm"/>
    <property type="evidence" value="ECO:0007669"/>
    <property type="project" value="UniProtKB-SubCell"/>
</dbReference>
<dbReference type="PRINTS" id="PR01043">
    <property type="entry name" value="TRNASYNTHGLY"/>
</dbReference>
<dbReference type="FunFam" id="3.40.50.800:FF:000004">
    <property type="entry name" value="Glycine--tRNA ligase 2"/>
    <property type="match status" value="1"/>
</dbReference>
<dbReference type="Pfam" id="PF03129">
    <property type="entry name" value="HGTP_anticodon"/>
    <property type="match status" value="1"/>
</dbReference>
<dbReference type="CDD" id="cd18793">
    <property type="entry name" value="SF2_C_SNF"/>
    <property type="match status" value="1"/>
</dbReference>
<evidence type="ECO:0000256" key="10">
    <source>
        <dbReference type="ARBA" id="ARBA00022679"/>
    </source>
</evidence>
<dbReference type="SMART" id="SM00490">
    <property type="entry name" value="HELICc"/>
    <property type="match status" value="1"/>
</dbReference>
<dbReference type="InterPro" id="IPR045864">
    <property type="entry name" value="aa-tRNA-synth_II/BPL/LPL"/>
</dbReference>
<evidence type="ECO:0000256" key="12">
    <source>
        <dbReference type="ARBA" id="ARBA00022801"/>
    </source>
</evidence>
<evidence type="ECO:0000256" key="9">
    <source>
        <dbReference type="ARBA" id="ARBA00022598"/>
    </source>
</evidence>
<dbReference type="Proteomes" id="UP000600918">
    <property type="component" value="Unassembled WGS sequence"/>
</dbReference>
<organism evidence="27 28">
    <name type="scientific">Vespula pensylvanica</name>
    <name type="common">Western yellow jacket</name>
    <name type="synonym">Wasp</name>
    <dbReference type="NCBI Taxonomy" id="30213"/>
    <lineage>
        <taxon>Eukaryota</taxon>
        <taxon>Metazoa</taxon>
        <taxon>Ecdysozoa</taxon>
        <taxon>Arthropoda</taxon>
        <taxon>Hexapoda</taxon>
        <taxon>Insecta</taxon>
        <taxon>Pterygota</taxon>
        <taxon>Neoptera</taxon>
        <taxon>Endopterygota</taxon>
        <taxon>Hymenoptera</taxon>
        <taxon>Apocrita</taxon>
        <taxon>Aculeata</taxon>
        <taxon>Vespoidea</taxon>
        <taxon>Vespidae</taxon>
        <taxon>Vespinae</taxon>
        <taxon>Vespula</taxon>
    </lineage>
</organism>
<dbReference type="Gene3D" id="3.40.50.800">
    <property type="entry name" value="Anticodon-binding domain"/>
    <property type="match status" value="1"/>
</dbReference>
<evidence type="ECO:0000256" key="18">
    <source>
        <dbReference type="ARBA" id="ARBA00023242"/>
    </source>
</evidence>
<evidence type="ECO:0000256" key="22">
    <source>
        <dbReference type="ARBA" id="ARBA00078924"/>
    </source>
</evidence>
<dbReference type="InterPro" id="IPR004154">
    <property type="entry name" value="Anticodon-bd"/>
</dbReference>
<feature type="compositionally biased region" description="Polar residues" evidence="23">
    <location>
        <begin position="1930"/>
        <end position="1959"/>
    </location>
</feature>
<feature type="compositionally biased region" description="Polar residues" evidence="23">
    <location>
        <begin position="1476"/>
        <end position="1508"/>
    </location>
</feature>
<dbReference type="PROSITE" id="PS50862">
    <property type="entry name" value="AA_TRNA_LIGASE_II"/>
    <property type="match status" value="1"/>
</dbReference>
<feature type="compositionally biased region" description="Basic and acidic residues" evidence="23">
    <location>
        <begin position="106"/>
        <end position="116"/>
    </location>
</feature>
<dbReference type="InterPro" id="IPR002315">
    <property type="entry name" value="tRNA-synt_gly"/>
</dbReference>
<dbReference type="InterPro" id="IPR000330">
    <property type="entry name" value="SNF2_N"/>
</dbReference>
<dbReference type="Pfam" id="PF00176">
    <property type="entry name" value="SNF2-rel_dom"/>
    <property type="match status" value="2"/>
</dbReference>
<evidence type="ECO:0000313" key="27">
    <source>
        <dbReference type="EMBL" id="KAF7406859.1"/>
    </source>
</evidence>
<feature type="region of interest" description="Disordered" evidence="23">
    <location>
        <begin position="2525"/>
        <end position="2596"/>
    </location>
</feature>
<dbReference type="GO" id="GO:0006426">
    <property type="term" value="P:glycyl-tRNA aminoacylation"/>
    <property type="evidence" value="ECO:0007669"/>
    <property type="project" value="InterPro"/>
</dbReference>
<evidence type="ECO:0000256" key="17">
    <source>
        <dbReference type="ARBA" id="ARBA00023146"/>
    </source>
</evidence>
<dbReference type="CDD" id="cd00935">
    <property type="entry name" value="GlyRS_RNA"/>
    <property type="match status" value="1"/>
</dbReference>
<feature type="compositionally biased region" description="Acidic residues" evidence="23">
    <location>
        <begin position="463"/>
        <end position="474"/>
    </location>
</feature>
<dbReference type="InterPro" id="IPR036621">
    <property type="entry name" value="Anticodon-bd_dom_sf"/>
</dbReference>
<dbReference type="Gene3D" id="3.30.720.200">
    <property type="match status" value="1"/>
</dbReference>
<keyword evidence="12" id="KW-0378">Hydrolase</keyword>
<protein>
    <recommendedName>
        <fullName evidence="7">Glycine--tRNA ligase</fullName>
        <ecNumber evidence="6">6.1.1.14</ecNumber>
    </recommendedName>
    <alternativeName>
        <fullName evidence="19">Diadenosine tetraphosphate synthetase</fullName>
    </alternativeName>
    <alternativeName>
        <fullName evidence="22">Glycyl-tRNA synthetase</fullName>
    </alternativeName>
</protein>
<feature type="compositionally biased region" description="Polar residues" evidence="23">
    <location>
        <begin position="2649"/>
        <end position="2658"/>
    </location>
</feature>
<feature type="region of interest" description="Disordered" evidence="23">
    <location>
        <begin position="1462"/>
        <end position="1560"/>
    </location>
</feature>
<dbReference type="InterPro" id="IPR038718">
    <property type="entry name" value="SNF2-like_sf"/>
</dbReference>
<feature type="compositionally biased region" description="Low complexity" evidence="23">
    <location>
        <begin position="1548"/>
        <end position="1558"/>
    </location>
</feature>
<evidence type="ECO:0000259" key="24">
    <source>
        <dbReference type="PROSITE" id="PS50862"/>
    </source>
</evidence>
<evidence type="ECO:0000256" key="15">
    <source>
        <dbReference type="ARBA" id="ARBA00022917"/>
    </source>
</evidence>
<dbReference type="Pfam" id="PF00587">
    <property type="entry name" value="tRNA-synt_2b"/>
    <property type="match status" value="1"/>
</dbReference>
<feature type="compositionally biased region" description="Polar residues" evidence="23">
    <location>
        <begin position="2541"/>
        <end position="2551"/>
    </location>
</feature>
<dbReference type="Gene3D" id="3.40.50.10810">
    <property type="entry name" value="Tandem AAA-ATPase domain"/>
    <property type="match status" value="2"/>
</dbReference>
<feature type="compositionally biased region" description="Basic and acidic residues" evidence="23">
    <location>
        <begin position="1979"/>
        <end position="2022"/>
    </location>
</feature>
<dbReference type="Gene3D" id="1.10.287.10">
    <property type="entry name" value="S15/NS1, RNA-binding"/>
    <property type="match status" value="1"/>
</dbReference>
<keyword evidence="17" id="KW-0030">Aminoacyl-tRNA synthetase</keyword>
<evidence type="ECO:0000256" key="3">
    <source>
        <dbReference type="ARBA" id="ARBA00007025"/>
    </source>
</evidence>
<feature type="compositionally biased region" description="Basic and acidic residues" evidence="23">
    <location>
        <begin position="615"/>
        <end position="629"/>
    </location>
</feature>
<feature type="domain" description="WHEP-TRS" evidence="25">
    <location>
        <begin position="3091"/>
        <end position="3147"/>
    </location>
</feature>
<evidence type="ECO:0000256" key="1">
    <source>
        <dbReference type="ARBA" id="ARBA00004123"/>
    </source>
</evidence>
<dbReference type="GO" id="GO:0004386">
    <property type="term" value="F:helicase activity"/>
    <property type="evidence" value="ECO:0007669"/>
    <property type="project" value="UniProtKB-KW"/>
</dbReference>
<keyword evidence="11" id="KW-0547">Nucleotide-binding</keyword>
<dbReference type="FunFam" id="3.30.40.230:FF:000001">
    <property type="entry name" value="Glycine--tRNA ligase"/>
    <property type="match status" value="1"/>
</dbReference>
<dbReference type="EMBL" id="JACSDY010000015">
    <property type="protein sequence ID" value="KAF7406859.1"/>
    <property type="molecule type" value="Genomic_DNA"/>
</dbReference>
<dbReference type="PROSITE" id="PS51194">
    <property type="entry name" value="HELICASE_CTER"/>
    <property type="match status" value="1"/>
</dbReference>
<evidence type="ECO:0000256" key="7">
    <source>
        <dbReference type="ARBA" id="ARBA00019404"/>
    </source>
</evidence>
<name>A0A834KL97_VESPE</name>
<keyword evidence="28" id="KW-1185">Reference proteome</keyword>
<feature type="region of interest" description="Disordered" evidence="23">
    <location>
        <begin position="1"/>
        <end position="214"/>
    </location>
</feature>
<dbReference type="GO" id="GO:0005634">
    <property type="term" value="C:nucleus"/>
    <property type="evidence" value="ECO:0007669"/>
    <property type="project" value="UniProtKB-SubCell"/>
</dbReference>
<keyword evidence="8" id="KW-0963">Cytoplasm</keyword>
<evidence type="ECO:0000256" key="2">
    <source>
        <dbReference type="ARBA" id="ARBA00004496"/>
    </source>
</evidence>
<feature type="region of interest" description="Disordered" evidence="23">
    <location>
        <begin position="2325"/>
        <end position="2354"/>
    </location>
</feature>
<evidence type="ECO:0000256" key="6">
    <source>
        <dbReference type="ARBA" id="ARBA00012829"/>
    </source>
</evidence>
<comment type="caution">
    <text evidence="27">The sequence shown here is derived from an EMBL/GenBank/DDBJ whole genome shotgun (WGS) entry which is preliminary data.</text>
</comment>
<dbReference type="GO" id="GO:0004820">
    <property type="term" value="F:glycine-tRNA ligase activity"/>
    <property type="evidence" value="ECO:0007669"/>
    <property type="project" value="UniProtKB-EC"/>
</dbReference>
<gene>
    <name evidence="27" type="ORF">H0235_014515</name>
</gene>
<keyword evidence="15" id="KW-0648">Protein biosynthesis</keyword>
<dbReference type="InterPro" id="IPR002314">
    <property type="entry name" value="aa-tRNA-synt_IIb"/>
</dbReference>
<feature type="region of interest" description="Disordered" evidence="23">
    <location>
        <begin position="2695"/>
        <end position="2716"/>
    </location>
</feature>
<feature type="compositionally biased region" description="Pro residues" evidence="23">
    <location>
        <begin position="738"/>
        <end position="833"/>
    </location>
</feature>
<dbReference type="CDD" id="cd00774">
    <property type="entry name" value="GlyRS-like_core"/>
    <property type="match status" value="1"/>
</dbReference>
<evidence type="ECO:0000256" key="21">
    <source>
        <dbReference type="ARBA" id="ARBA00049523"/>
    </source>
</evidence>
<feature type="compositionally biased region" description="Polar residues" evidence="23">
    <location>
        <begin position="1867"/>
        <end position="1895"/>
    </location>
</feature>
<comment type="catalytic activity">
    <reaction evidence="20">
        <text>2 ATP + H(+) = P(1),P(4)-bis(5'-adenosyl) tetraphosphate + diphosphate</text>
        <dbReference type="Rhea" id="RHEA:34935"/>
        <dbReference type="ChEBI" id="CHEBI:15378"/>
        <dbReference type="ChEBI" id="CHEBI:30616"/>
        <dbReference type="ChEBI" id="CHEBI:33019"/>
        <dbReference type="ChEBI" id="CHEBI:58141"/>
    </reaction>
    <physiologicalReaction direction="left-to-right" evidence="20">
        <dbReference type="Rhea" id="RHEA:34936"/>
    </physiologicalReaction>
</comment>
<feature type="compositionally biased region" description="Polar residues" evidence="23">
    <location>
        <begin position="2466"/>
        <end position="2485"/>
    </location>
</feature>
<dbReference type="PROSITE" id="PS51185">
    <property type="entry name" value="WHEP_TRS_2"/>
    <property type="match status" value="1"/>
</dbReference>